<name>A0ABC9E0Y9_9POAL</name>
<dbReference type="Pfam" id="PF00069">
    <property type="entry name" value="Pkinase"/>
    <property type="match status" value="2"/>
</dbReference>
<sequence>MIAVKKFNSSIPRDGVQKQRIYVQYNGKYICAEKSERLLCLEYMPKGSLREYISDEASGLGWNTRYKIIEGICYGLHYLHEEWQSGTPIIHMDLKPANILLDDNMVPKIADFGLSRLFSEEKTRTCTLNCENCDGTLGYMAPEYINRGLITTKSDIFSLGVILIEIVTGRKDKDYPDEAEVSSQEFIELVLNNWRNRLQETVGYEEELCYRQIRSCIQIGLVCVEFDRWKRPTTSQIIKMLHADLSATKGVTNAVAISSSPEFSLAALRAATGDFAPYKRIGSGGSSTVFRASLADGREVAIERAEHRWSSSSGLPVSKLEQLSRVNHKNLVRLLGFCADGGERILVYEYMLNGALHEHLHMRHSAAPLSPPLVSWPARLRLALGAARGIEHMHAYAGGPPIIHRDIKPPKIFLDAAWNAKVSYLGLWLLNDDDLSSRDDGDEPCMTVGTVGYVDPEYYQLRHLTDKSHVYSFGVVLLELLTGFKVIHRRGRGPRALKDLIEFAVPHIEADRVHRVLDARLPPPTTGEMESVAYVGYLAAECVRPAGRDRPTMSEVVGVLERAVAACEEENDDRGDGEAVLSRSSTDGSSTTT</sequence>
<dbReference type="Proteomes" id="UP001497457">
    <property type="component" value="Chromosome 35b"/>
</dbReference>
<reference evidence="3 4" key="2">
    <citation type="submission" date="2024-10" db="EMBL/GenBank/DDBJ databases">
        <authorList>
            <person name="Ryan C."/>
        </authorList>
    </citation>
    <scope>NUCLEOTIDE SEQUENCE [LARGE SCALE GENOMIC DNA]</scope>
</reference>
<dbReference type="AlphaFoldDB" id="A0ABC9E0Y9"/>
<reference evidence="4" key="1">
    <citation type="submission" date="2024-06" db="EMBL/GenBank/DDBJ databases">
        <authorList>
            <person name="Ryan C."/>
        </authorList>
    </citation>
    <scope>NUCLEOTIDE SEQUENCE [LARGE SCALE GENOMIC DNA]</scope>
</reference>
<dbReference type="Gene3D" id="1.10.510.10">
    <property type="entry name" value="Transferase(Phosphotransferase) domain 1"/>
    <property type="match status" value="2"/>
</dbReference>
<dbReference type="InterPro" id="IPR000719">
    <property type="entry name" value="Prot_kinase_dom"/>
</dbReference>
<dbReference type="SMART" id="SM00220">
    <property type="entry name" value="S_TKc"/>
    <property type="match status" value="2"/>
</dbReference>
<feature type="compositionally biased region" description="Low complexity" evidence="1">
    <location>
        <begin position="582"/>
        <end position="593"/>
    </location>
</feature>
<dbReference type="PROSITE" id="PS50011">
    <property type="entry name" value="PROTEIN_KINASE_DOM"/>
    <property type="match status" value="2"/>
</dbReference>
<proteinExistence type="predicted"/>
<feature type="domain" description="Protein kinase" evidence="2">
    <location>
        <begin position="1"/>
        <end position="245"/>
    </location>
</feature>
<organism evidence="3 4">
    <name type="scientific">Urochloa decumbens</name>
    <dbReference type="NCBI Taxonomy" id="240449"/>
    <lineage>
        <taxon>Eukaryota</taxon>
        <taxon>Viridiplantae</taxon>
        <taxon>Streptophyta</taxon>
        <taxon>Embryophyta</taxon>
        <taxon>Tracheophyta</taxon>
        <taxon>Spermatophyta</taxon>
        <taxon>Magnoliopsida</taxon>
        <taxon>Liliopsida</taxon>
        <taxon>Poales</taxon>
        <taxon>Poaceae</taxon>
        <taxon>PACMAD clade</taxon>
        <taxon>Panicoideae</taxon>
        <taxon>Panicodae</taxon>
        <taxon>Paniceae</taxon>
        <taxon>Melinidinae</taxon>
        <taxon>Urochloa</taxon>
    </lineage>
</organism>
<dbReference type="InterPro" id="IPR008271">
    <property type="entry name" value="Ser/Thr_kinase_AS"/>
</dbReference>
<dbReference type="PANTHER" id="PTHR46146">
    <property type="entry name" value="SERINE/THREONINE-PROTEIN KINASE-LIKE PROTEIN CCR4"/>
    <property type="match status" value="1"/>
</dbReference>
<dbReference type="PANTHER" id="PTHR46146:SF20">
    <property type="entry name" value="OS04G0439600 PROTEIN"/>
    <property type="match status" value="1"/>
</dbReference>
<dbReference type="EMBL" id="OZ075145">
    <property type="protein sequence ID" value="CAL5048329.1"/>
    <property type="molecule type" value="Genomic_DNA"/>
</dbReference>
<dbReference type="Gene3D" id="3.30.200.20">
    <property type="entry name" value="Phosphorylase Kinase, domain 1"/>
    <property type="match status" value="1"/>
</dbReference>
<dbReference type="PROSITE" id="PS00108">
    <property type="entry name" value="PROTEIN_KINASE_ST"/>
    <property type="match status" value="1"/>
</dbReference>
<dbReference type="FunFam" id="1.10.510.10:FF:000870">
    <property type="entry name" value="OSJNBa0016N04.16-like protein"/>
    <property type="match status" value="1"/>
</dbReference>
<dbReference type="SUPFAM" id="SSF56112">
    <property type="entry name" value="Protein kinase-like (PK-like)"/>
    <property type="match status" value="2"/>
</dbReference>
<feature type="domain" description="Protein kinase" evidence="2">
    <location>
        <begin position="275"/>
        <end position="564"/>
    </location>
</feature>
<evidence type="ECO:0000313" key="4">
    <source>
        <dbReference type="Proteomes" id="UP001497457"/>
    </source>
</evidence>
<dbReference type="InterPro" id="IPR011009">
    <property type="entry name" value="Kinase-like_dom_sf"/>
</dbReference>
<protein>
    <recommendedName>
        <fullName evidence="2">Protein kinase domain-containing protein</fullName>
    </recommendedName>
</protein>
<evidence type="ECO:0000259" key="2">
    <source>
        <dbReference type="PROSITE" id="PS50011"/>
    </source>
</evidence>
<gene>
    <name evidence="3" type="ORF">URODEC1_LOCUS90388</name>
</gene>
<keyword evidence="4" id="KW-1185">Reference proteome</keyword>
<evidence type="ECO:0000256" key="1">
    <source>
        <dbReference type="SAM" id="MobiDB-lite"/>
    </source>
</evidence>
<feature type="region of interest" description="Disordered" evidence="1">
    <location>
        <begin position="568"/>
        <end position="593"/>
    </location>
</feature>
<evidence type="ECO:0000313" key="3">
    <source>
        <dbReference type="EMBL" id="CAL5048329.1"/>
    </source>
</evidence>
<accession>A0ABC9E0Y9</accession>